<evidence type="ECO:0000313" key="3">
    <source>
        <dbReference type="Proteomes" id="UP000672039"/>
    </source>
</evidence>
<dbReference type="InterPro" id="IPR036388">
    <property type="entry name" value="WH-like_DNA-bd_sf"/>
</dbReference>
<organism evidence="2 3">
    <name type="scientific">Thiothrix litoralis</name>
    <dbReference type="NCBI Taxonomy" id="2891210"/>
    <lineage>
        <taxon>Bacteria</taxon>
        <taxon>Pseudomonadati</taxon>
        <taxon>Pseudomonadota</taxon>
        <taxon>Gammaproteobacteria</taxon>
        <taxon>Thiotrichales</taxon>
        <taxon>Thiotrichaceae</taxon>
        <taxon>Thiothrix</taxon>
    </lineage>
</organism>
<evidence type="ECO:0000259" key="1">
    <source>
        <dbReference type="Pfam" id="PF09012"/>
    </source>
</evidence>
<dbReference type="SUPFAM" id="SSF46785">
    <property type="entry name" value="Winged helix' DNA-binding domain"/>
    <property type="match status" value="1"/>
</dbReference>
<dbReference type="Proteomes" id="UP000672039">
    <property type="component" value="Chromosome"/>
</dbReference>
<protein>
    <submittedName>
        <fullName evidence="2">DeoR family transcriptional regulator</fullName>
    </submittedName>
</protein>
<gene>
    <name evidence="2" type="ORF">J9253_20295</name>
</gene>
<reference evidence="2 3" key="1">
    <citation type="submission" date="2021-04" db="EMBL/GenBank/DDBJ databases">
        <title>Genomics, taxonomy and metabolism of representatives of sulfur bacteria of the genus Thiothrix: Thiothrix fructosivorans QT, Thiothrix unzii A1T and three new species, Thiothrix subterranea sp. nov., Thiothrix litoralis sp. nov. and 'Candidatus Thiothrix anitrata' sp. nov.</title>
        <authorList>
            <person name="Ravin N.V."/>
            <person name="Smolyakov D."/>
            <person name="Rudenko T.S."/>
            <person name="Mardanov A.V."/>
            <person name="Beletsky A.V."/>
            <person name="Markov N.D."/>
            <person name="Fomenkov A.I."/>
            <person name="Roberts R.J."/>
            <person name="Karnachuk O.V."/>
            <person name="Novikov A."/>
            <person name="Grabovich M.Y."/>
        </authorList>
    </citation>
    <scope>NUCLEOTIDE SEQUENCE [LARGE SCALE GENOMIC DNA]</scope>
    <source>
        <strain evidence="2 3">AS</strain>
    </source>
</reference>
<dbReference type="RefSeq" id="WP_210222619.1">
    <property type="nucleotide sequence ID" value="NZ_CP072801.1"/>
</dbReference>
<accession>A0ABX7WRH3</accession>
<dbReference type="InterPro" id="IPR036390">
    <property type="entry name" value="WH_DNA-bd_sf"/>
</dbReference>
<evidence type="ECO:0000313" key="2">
    <source>
        <dbReference type="EMBL" id="QTR46279.1"/>
    </source>
</evidence>
<dbReference type="InterPro" id="IPR015102">
    <property type="entry name" value="Tscrpt_reg_HTH_FeoC"/>
</dbReference>
<sequence>MMLGEIRDYLQQRGSASLNDVATHFDITPDTAQFALNYWQRKGKIRELAASACGSGGCGGKSCGGTKAATNYEWVKRDVPLQWFPLKS</sequence>
<name>A0ABX7WRH3_9GAMM</name>
<keyword evidence="3" id="KW-1185">Reference proteome</keyword>
<dbReference type="Gene3D" id="1.10.10.10">
    <property type="entry name" value="Winged helix-like DNA-binding domain superfamily/Winged helix DNA-binding domain"/>
    <property type="match status" value="1"/>
</dbReference>
<proteinExistence type="predicted"/>
<feature type="domain" description="Transcriptional regulator HTH-type FeoC" evidence="1">
    <location>
        <begin position="2"/>
        <end position="68"/>
    </location>
</feature>
<dbReference type="EMBL" id="CP072801">
    <property type="protein sequence ID" value="QTR46279.1"/>
    <property type="molecule type" value="Genomic_DNA"/>
</dbReference>
<dbReference type="Pfam" id="PF09012">
    <property type="entry name" value="FeoC"/>
    <property type="match status" value="1"/>
</dbReference>